<dbReference type="AlphaFoldDB" id="A0AA39SG87"/>
<reference evidence="2" key="1">
    <citation type="journal article" date="2022" name="Plant J.">
        <title>Strategies of tolerance reflected in two North American maple genomes.</title>
        <authorList>
            <person name="McEvoy S.L."/>
            <person name="Sezen U.U."/>
            <person name="Trouern-Trend A."/>
            <person name="McMahon S.M."/>
            <person name="Schaberg P.G."/>
            <person name="Yang J."/>
            <person name="Wegrzyn J.L."/>
            <person name="Swenson N.G."/>
        </authorList>
    </citation>
    <scope>NUCLEOTIDE SEQUENCE</scope>
    <source>
        <strain evidence="2">NS2018</strain>
    </source>
</reference>
<protein>
    <submittedName>
        <fullName evidence="2">Uncharacterized protein</fullName>
    </submittedName>
</protein>
<keyword evidence="3" id="KW-1185">Reference proteome</keyword>
<feature type="region of interest" description="Disordered" evidence="1">
    <location>
        <begin position="24"/>
        <end position="61"/>
    </location>
</feature>
<dbReference type="EMBL" id="JAUESC010000381">
    <property type="protein sequence ID" value="KAK0590438.1"/>
    <property type="molecule type" value="Genomic_DNA"/>
</dbReference>
<feature type="compositionally biased region" description="Acidic residues" evidence="1">
    <location>
        <begin position="45"/>
        <end position="54"/>
    </location>
</feature>
<name>A0AA39SG87_ACESA</name>
<dbReference type="Proteomes" id="UP001168877">
    <property type="component" value="Unassembled WGS sequence"/>
</dbReference>
<sequence>MAMGRLREAVLQCEEALKLDYGYGRTHQSGSESHGRDADAIGFDGGDDDDEDESEHPGEVSIGKKLWTFIVT</sequence>
<evidence type="ECO:0000256" key="1">
    <source>
        <dbReference type="SAM" id="MobiDB-lite"/>
    </source>
</evidence>
<evidence type="ECO:0000313" key="2">
    <source>
        <dbReference type="EMBL" id="KAK0590438.1"/>
    </source>
</evidence>
<reference evidence="2" key="2">
    <citation type="submission" date="2023-06" db="EMBL/GenBank/DDBJ databases">
        <authorList>
            <person name="Swenson N.G."/>
            <person name="Wegrzyn J.L."/>
            <person name="Mcevoy S.L."/>
        </authorList>
    </citation>
    <scope>NUCLEOTIDE SEQUENCE</scope>
    <source>
        <strain evidence="2">NS2018</strain>
        <tissue evidence="2">Leaf</tissue>
    </source>
</reference>
<accession>A0AA39SG87</accession>
<proteinExistence type="predicted"/>
<comment type="caution">
    <text evidence="2">The sequence shown here is derived from an EMBL/GenBank/DDBJ whole genome shotgun (WGS) entry which is preliminary data.</text>
</comment>
<gene>
    <name evidence="2" type="ORF">LWI29_027116</name>
</gene>
<evidence type="ECO:0000313" key="3">
    <source>
        <dbReference type="Proteomes" id="UP001168877"/>
    </source>
</evidence>
<organism evidence="2 3">
    <name type="scientific">Acer saccharum</name>
    <name type="common">Sugar maple</name>
    <dbReference type="NCBI Taxonomy" id="4024"/>
    <lineage>
        <taxon>Eukaryota</taxon>
        <taxon>Viridiplantae</taxon>
        <taxon>Streptophyta</taxon>
        <taxon>Embryophyta</taxon>
        <taxon>Tracheophyta</taxon>
        <taxon>Spermatophyta</taxon>
        <taxon>Magnoliopsida</taxon>
        <taxon>eudicotyledons</taxon>
        <taxon>Gunneridae</taxon>
        <taxon>Pentapetalae</taxon>
        <taxon>rosids</taxon>
        <taxon>malvids</taxon>
        <taxon>Sapindales</taxon>
        <taxon>Sapindaceae</taxon>
        <taxon>Hippocastanoideae</taxon>
        <taxon>Acereae</taxon>
        <taxon>Acer</taxon>
    </lineage>
</organism>